<proteinExistence type="predicted"/>
<dbReference type="EMBL" id="JAWQEG010000453">
    <property type="protein sequence ID" value="KAK3889953.1"/>
    <property type="molecule type" value="Genomic_DNA"/>
</dbReference>
<feature type="region of interest" description="Disordered" evidence="1">
    <location>
        <begin position="31"/>
        <end position="126"/>
    </location>
</feature>
<name>A0AAE1GI23_PETCI</name>
<dbReference type="AlphaFoldDB" id="A0AAE1GI23"/>
<evidence type="ECO:0000313" key="2">
    <source>
        <dbReference type="EMBL" id="KAK3889953.1"/>
    </source>
</evidence>
<evidence type="ECO:0000256" key="1">
    <source>
        <dbReference type="SAM" id="MobiDB-lite"/>
    </source>
</evidence>
<gene>
    <name evidence="2" type="ORF">Pcinc_006105</name>
</gene>
<evidence type="ECO:0000313" key="3">
    <source>
        <dbReference type="Proteomes" id="UP001286313"/>
    </source>
</evidence>
<keyword evidence="3" id="KW-1185">Reference proteome</keyword>
<reference evidence="2" key="1">
    <citation type="submission" date="2023-10" db="EMBL/GenBank/DDBJ databases">
        <title>Genome assemblies of two species of porcelain crab, Petrolisthes cinctipes and Petrolisthes manimaculis (Anomura: Porcellanidae).</title>
        <authorList>
            <person name="Angst P."/>
        </authorList>
    </citation>
    <scope>NUCLEOTIDE SEQUENCE</scope>
    <source>
        <strain evidence="2">PB745_01</strain>
        <tissue evidence="2">Gill</tissue>
    </source>
</reference>
<organism evidence="2 3">
    <name type="scientific">Petrolisthes cinctipes</name>
    <name type="common">Flat porcelain crab</name>
    <dbReference type="NCBI Taxonomy" id="88211"/>
    <lineage>
        <taxon>Eukaryota</taxon>
        <taxon>Metazoa</taxon>
        <taxon>Ecdysozoa</taxon>
        <taxon>Arthropoda</taxon>
        <taxon>Crustacea</taxon>
        <taxon>Multicrustacea</taxon>
        <taxon>Malacostraca</taxon>
        <taxon>Eumalacostraca</taxon>
        <taxon>Eucarida</taxon>
        <taxon>Decapoda</taxon>
        <taxon>Pleocyemata</taxon>
        <taxon>Anomura</taxon>
        <taxon>Galatheoidea</taxon>
        <taxon>Porcellanidae</taxon>
        <taxon>Petrolisthes</taxon>
    </lineage>
</organism>
<sequence>MYHTRIATPTSLATSHVTRIHFTRMLLTRNASSNYRHHTQAPDSQRHSNASSEYRRHTPSHHTQAPDLLRHSYASSNPTPQQPPTHTHLPHSFRHSHASDDTLPRKQTQRFAPYHLAHLPTSPRHS</sequence>
<protein>
    <submittedName>
        <fullName evidence="2">Uncharacterized protein</fullName>
    </submittedName>
</protein>
<accession>A0AAE1GI23</accession>
<feature type="compositionally biased region" description="Polar residues" evidence="1">
    <location>
        <begin position="41"/>
        <end position="52"/>
    </location>
</feature>
<comment type="caution">
    <text evidence="2">The sequence shown here is derived from an EMBL/GenBank/DDBJ whole genome shotgun (WGS) entry which is preliminary data.</text>
</comment>
<dbReference type="Proteomes" id="UP001286313">
    <property type="component" value="Unassembled WGS sequence"/>
</dbReference>